<evidence type="ECO:0000256" key="10">
    <source>
        <dbReference type="ARBA" id="ARBA00023180"/>
    </source>
</evidence>
<dbReference type="Pfam" id="PF00328">
    <property type="entry name" value="His_Phos_2"/>
    <property type="match status" value="1"/>
</dbReference>
<dbReference type="PIRSF" id="PIRSF000894">
    <property type="entry name" value="Acid_phosphatase"/>
    <property type="match status" value="1"/>
</dbReference>
<proteinExistence type="inferred from homology"/>
<evidence type="ECO:0000256" key="5">
    <source>
        <dbReference type="ARBA" id="ARBA00018097"/>
    </source>
</evidence>
<organism evidence="18 19">
    <name type="scientific">Ceratina calcarata</name>
    <dbReference type="NCBI Taxonomy" id="156304"/>
    <lineage>
        <taxon>Eukaryota</taxon>
        <taxon>Metazoa</taxon>
        <taxon>Ecdysozoa</taxon>
        <taxon>Arthropoda</taxon>
        <taxon>Hexapoda</taxon>
        <taxon>Insecta</taxon>
        <taxon>Pterygota</taxon>
        <taxon>Neoptera</taxon>
        <taxon>Endopterygota</taxon>
        <taxon>Hymenoptera</taxon>
        <taxon>Apocrita</taxon>
        <taxon>Aculeata</taxon>
        <taxon>Apoidea</taxon>
        <taxon>Anthophila</taxon>
        <taxon>Apidae</taxon>
        <taxon>Ceratina</taxon>
        <taxon>Zadontomerus</taxon>
    </lineage>
</organism>
<evidence type="ECO:0000256" key="6">
    <source>
        <dbReference type="ARBA" id="ARBA00022475"/>
    </source>
</evidence>
<gene>
    <name evidence="19 20" type="primary">LOC108626353</name>
</gene>
<dbReference type="GO" id="GO:0005886">
    <property type="term" value="C:plasma membrane"/>
    <property type="evidence" value="ECO:0007669"/>
    <property type="project" value="UniProtKB-SubCell"/>
</dbReference>
<evidence type="ECO:0000313" key="19">
    <source>
        <dbReference type="RefSeq" id="XP_017882469.2"/>
    </source>
</evidence>
<evidence type="ECO:0000256" key="16">
    <source>
        <dbReference type="PIRSR" id="PIRSR000894-2"/>
    </source>
</evidence>
<evidence type="ECO:0000256" key="9">
    <source>
        <dbReference type="ARBA" id="ARBA00023136"/>
    </source>
</evidence>
<evidence type="ECO:0000256" key="13">
    <source>
        <dbReference type="ARBA" id="ARBA00043671"/>
    </source>
</evidence>
<feature type="disulfide bond" evidence="16">
    <location>
        <begin position="70"/>
        <end position="399"/>
    </location>
</feature>
<comment type="similarity">
    <text evidence="2">Belongs to the histidine acid phosphatase family. MINPP1 subfamily.</text>
</comment>
<reference evidence="19 20" key="1">
    <citation type="submission" date="2025-04" db="UniProtKB">
        <authorList>
            <consortium name="RefSeq"/>
        </authorList>
    </citation>
    <scope>IDENTIFICATION</scope>
    <source>
        <tissue evidence="19 20">Whole body</tissue>
    </source>
</reference>
<evidence type="ECO:0000256" key="17">
    <source>
        <dbReference type="SAM" id="Phobius"/>
    </source>
</evidence>
<comment type="subcellular location">
    <subcellularLocation>
        <location evidence="1">Cell membrane</location>
    </subcellularLocation>
</comment>
<dbReference type="EC" id="3.1.3.62" evidence="4"/>
<dbReference type="CTD" id="31544"/>
<evidence type="ECO:0000256" key="14">
    <source>
        <dbReference type="ARBA" id="ARBA00043691"/>
    </source>
</evidence>
<comment type="catalytic activity">
    <reaction evidence="13">
        <text>1D-myo-inositol 1,2,4,5,6-pentakisphosphate + H2O = 1D-myo-inositol 1,2,5,6-tetrakisphosphate + phosphate</text>
        <dbReference type="Rhea" id="RHEA:77115"/>
        <dbReference type="ChEBI" id="CHEBI:15377"/>
        <dbReference type="ChEBI" id="CHEBI:43474"/>
        <dbReference type="ChEBI" id="CHEBI:57798"/>
        <dbReference type="ChEBI" id="CHEBI:195535"/>
        <dbReference type="EC" id="3.1.3.62"/>
    </reaction>
    <physiologicalReaction direction="left-to-right" evidence="13">
        <dbReference type="Rhea" id="RHEA:77116"/>
    </physiologicalReaction>
</comment>
<dbReference type="SUPFAM" id="SSF53254">
    <property type="entry name" value="Phosphoglycerate mutase-like"/>
    <property type="match status" value="1"/>
</dbReference>
<keyword evidence="9 17" id="KW-0472">Membrane</keyword>
<dbReference type="GO" id="GO:0003993">
    <property type="term" value="F:acid phosphatase activity"/>
    <property type="evidence" value="ECO:0007669"/>
    <property type="project" value="TreeGrafter"/>
</dbReference>
<keyword evidence="18" id="KW-1185">Reference proteome</keyword>
<dbReference type="InterPro" id="IPR016274">
    <property type="entry name" value="Histidine_acid_Pase_euk"/>
</dbReference>
<dbReference type="GO" id="GO:0034417">
    <property type="term" value="F:bisphosphoglycerate 3-phosphatase activity"/>
    <property type="evidence" value="ECO:0007669"/>
    <property type="project" value="UniProtKB-EC"/>
</dbReference>
<accession>A0AAJ7J298</accession>
<dbReference type="Gene3D" id="3.40.50.1240">
    <property type="entry name" value="Phosphoglycerate mutase-like"/>
    <property type="match status" value="1"/>
</dbReference>
<comment type="catalytic activity">
    <reaction evidence="15">
        <text>(2R)-2,3-bisphosphoglycerate + H2O = (2R)-2-phosphoglycerate + phosphate</text>
        <dbReference type="Rhea" id="RHEA:27381"/>
        <dbReference type="ChEBI" id="CHEBI:15377"/>
        <dbReference type="ChEBI" id="CHEBI:43474"/>
        <dbReference type="ChEBI" id="CHEBI:58248"/>
        <dbReference type="ChEBI" id="CHEBI:58289"/>
        <dbReference type="EC" id="3.1.3.80"/>
    </reaction>
    <physiologicalReaction direction="left-to-right" evidence="15">
        <dbReference type="Rhea" id="RHEA:27382"/>
    </physiologicalReaction>
</comment>
<keyword evidence="7" id="KW-0732">Signal</keyword>
<dbReference type="GeneID" id="108626353"/>
<dbReference type="PANTHER" id="PTHR20963">
    <property type="entry name" value="MULTIPLE INOSITOL POLYPHOSPHATE PHOSPHATASE-RELATED"/>
    <property type="match status" value="1"/>
</dbReference>
<keyword evidence="16" id="KW-1015">Disulfide bond</keyword>
<dbReference type="EC" id="3.1.3.80" evidence="3"/>
<dbReference type="KEGG" id="ccal:108626353"/>
<keyword evidence="17" id="KW-0812">Transmembrane</keyword>
<dbReference type="CDD" id="cd07061">
    <property type="entry name" value="HP_HAP_like"/>
    <property type="match status" value="1"/>
</dbReference>
<dbReference type="AlphaFoldDB" id="A0AAJ7J298"/>
<evidence type="ECO:0000256" key="2">
    <source>
        <dbReference type="ARBA" id="ARBA00008422"/>
    </source>
</evidence>
<feature type="disulfide bond" evidence="16">
    <location>
        <begin position="419"/>
        <end position="425"/>
    </location>
</feature>
<keyword evidence="10" id="KW-0325">Glycoprotein</keyword>
<dbReference type="GO" id="GO:0052745">
    <property type="term" value="F:inositol phosphate phosphatase activity"/>
    <property type="evidence" value="ECO:0007669"/>
    <property type="project" value="TreeGrafter"/>
</dbReference>
<dbReference type="InterPro" id="IPR029033">
    <property type="entry name" value="His_PPase_superfam"/>
</dbReference>
<dbReference type="Proteomes" id="UP000694925">
    <property type="component" value="Unplaced"/>
</dbReference>
<keyword evidence="6" id="KW-1003">Cell membrane</keyword>
<dbReference type="PANTHER" id="PTHR20963:SF51">
    <property type="entry name" value="MULTIPLE INOSITOL POLYPHOSPHATE PHOSPHATASE 1"/>
    <property type="match status" value="1"/>
</dbReference>
<evidence type="ECO:0000256" key="4">
    <source>
        <dbReference type="ARBA" id="ARBA00013040"/>
    </source>
</evidence>
<sequence>MGFTQMNVTTKMPGILNVYIFLIINAIIVLPTFAHNCLLYNNDYKCRLATKTPYRLVMNNDDSPLDYPGCEPKKIWLILRHGARYPGKKHISNLIKRLPQIQKLILKNYASNKTKLSKEIIDSFIQWEITFTEDDVMKLVEEGENEMIDISERYQSRFPSLMPEIYDNQTYRFKYTATQRTEKSAKSFAIGLFGKYNSERIQYPKPEHADPVLRFYKRCQRWQLEVKHNATAQIEKRRFLESEFYKKMVANISKLIGHKIDYESIHLMYLICGFETAWYKNSESPWCKLFSLHDLKVLEFAEDLGYYWVDGYGYELTYEQACPAMRDVFNFLLSADGPSVSAYFTHSGTILKLLALLRVYKDDQHLTHNLFSLYANDRAWRTGVIDTFGANIAFVLYDCSGFPYVLFMHQERQVPLPGCPVYEPCPLSTMKALYPTRDEECPFELMCTL</sequence>
<keyword evidence="8" id="KW-0378">Hydrolase</keyword>
<keyword evidence="17" id="KW-1133">Transmembrane helix</keyword>
<evidence type="ECO:0000256" key="3">
    <source>
        <dbReference type="ARBA" id="ARBA00012976"/>
    </source>
</evidence>
<evidence type="ECO:0000256" key="11">
    <source>
        <dbReference type="ARBA" id="ARBA00031642"/>
    </source>
</evidence>
<comment type="catalytic activity">
    <reaction evidence="12">
        <text>1D-myo-inositol 1,2,5,6-tetrakisphosphate + H2O = 1D-myo-inositol 1,2,6-trisphosphate + phosphate</text>
        <dbReference type="Rhea" id="RHEA:77119"/>
        <dbReference type="ChEBI" id="CHEBI:15377"/>
        <dbReference type="ChEBI" id="CHEBI:43474"/>
        <dbReference type="ChEBI" id="CHEBI:195535"/>
        <dbReference type="ChEBI" id="CHEBI:195537"/>
        <dbReference type="EC" id="3.1.3.62"/>
    </reaction>
    <physiologicalReaction direction="left-to-right" evidence="12">
        <dbReference type="Rhea" id="RHEA:77120"/>
    </physiologicalReaction>
</comment>
<evidence type="ECO:0000256" key="1">
    <source>
        <dbReference type="ARBA" id="ARBA00004236"/>
    </source>
</evidence>
<name>A0AAJ7J298_9HYME</name>
<evidence type="ECO:0000313" key="20">
    <source>
        <dbReference type="RefSeq" id="XP_026670581.1"/>
    </source>
</evidence>
<protein>
    <recommendedName>
        <fullName evidence="5">Multiple inositol polyphosphate phosphatase 1</fullName>
        <ecNumber evidence="4">3.1.3.62</ecNumber>
        <ecNumber evidence="3">3.1.3.80</ecNumber>
    </recommendedName>
    <alternativeName>
        <fullName evidence="11">2,3-bisphosphoglycerate 3-phosphatase</fullName>
    </alternativeName>
</protein>
<evidence type="ECO:0000256" key="7">
    <source>
        <dbReference type="ARBA" id="ARBA00022729"/>
    </source>
</evidence>
<dbReference type="FunFam" id="3.40.50.1240:FF:000014">
    <property type="entry name" value="Multiple inositol polyphosphate phosphatase 1"/>
    <property type="match status" value="1"/>
</dbReference>
<dbReference type="RefSeq" id="XP_017882469.2">
    <property type="nucleotide sequence ID" value="XM_018026980.2"/>
</dbReference>
<comment type="catalytic activity">
    <reaction evidence="14">
        <text>1D-myo-inositol hexakisphosphate + H2O = 1D-myo-inositol 1,2,4,5,6-pentakisphosphate + phosphate</text>
        <dbReference type="Rhea" id="RHEA:16989"/>
        <dbReference type="ChEBI" id="CHEBI:15377"/>
        <dbReference type="ChEBI" id="CHEBI:43474"/>
        <dbReference type="ChEBI" id="CHEBI:57798"/>
        <dbReference type="ChEBI" id="CHEBI:58130"/>
        <dbReference type="EC" id="3.1.3.62"/>
    </reaction>
    <physiologicalReaction direction="left-to-right" evidence="14">
        <dbReference type="Rhea" id="RHEA:16990"/>
    </physiologicalReaction>
</comment>
<evidence type="ECO:0000313" key="18">
    <source>
        <dbReference type="Proteomes" id="UP000694925"/>
    </source>
</evidence>
<feature type="transmembrane region" description="Helical" evidence="17">
    <location>
        <begin position="12"/>
        <end position="34"/>
    </location>
</feature>
<feature type="disulfide bond" evidence="16">
    <location>
        <begin position="272"/>
        <end position="287"/>
    </location>
</feature>
<dbReference type="InterPro" id="IPR000560">
    <property type="entry name" value="His_Pase_clade-2"/>
</dbReference>
<dbReference type="RefSeq" id="XP_026670581.1">
    <property type="nucleotide sequence ID" value="XM_026814780.1"/>
</dbReference>
<evidence type="ECO:0000256" key="12">
    <source>
        <dbReference type="ARBA" id="ARBA00043668"/>
    </source>
</evidence>
<evidence type="ECO:0000256" key="15">
    <source>
        <dbReference type="ARBA" id="ARBA00043832"/>
    </source>
</evidence>
<evidence type="ECO:0000256" key="8">
    <source>
        <dbReference type="ARBA" id="ARBA00022801"/>
    </source>
</evidence>